<name>A0A0U4KMT2_9CAUD</name>
<evidence type="ECO:0000313" key="1">
    <source>
        <dbReference type="EMBL" id="ALY08856.1"/>
    </source>
</evidence>
<dbReference type="KEGG" id="vg:40069878"/>
<protein>
    <submittedName>
        <fullName evidence="1">Head-to-tail stopper</fullName>
    </submittedName>
</protein>
<dbReference type="OrthoDB" id="31488at10239"/>
<gene>
    <name evidence="1" type="primary">10</name>
    <name evidence="1" type="ORF">GALAXY_10</name>
</gene>
<sequence length="120" mass="13018">MLPSFADSTVLRVRPTWSRDARNNKVPDYGPAVPRVPLPGCHVEPGASLEVMGGVGDRFGGRDSVSIRWTVFAPPGVDVVATDAIELEDGVLYQVNGEPMRFKSPTGALSHVLFTLIDWK</sequence>
<dbReference type="EMBL" id="KU160644">
    <property type="protein sequence ID" value="ALY08856.1"/>
    <property type="molecule type" value="Genomic_DNA"/>
</dbReference>
<dbReference type="GeneID" id="40069878"/>
<dbReference type="Proteomes" id="UP000223164">
    <property type="component" value="Segment"/>
</dbReference>
<accession>A0A0U4KMT2</accession>
<keyword evidence="2" id="KW-1185">Reference proteome</keyword>
<dbReference type="RefSeq" id="YP_009594356.1">
    <property type="nucleotide sequence ID" value="NC_041876.1"/>
</dbReference>
<proteinExistence type="predicted"/>
<reference evidence="1 2" key="1">
    <citation type="submission" date="2015-11" db="EMBL/GenBank/DDBJ databases">
        <authorList>
            <person name="Park Y."/>
            <person name="Guerrero C.A."/>
            <person name="Garlena R.A."/>
            <person name="Russell D.A."/>
            <person name="Pope W.H."/>
            <person name="Jacobs-Sera D."/>
            <person name="Hendrix R.W."/>
            <person name="Hatfull G.F."/>
        </authorList>
    </citation>
    <scope>NUCLEOTIDE SEQUENCE [LARGE SCALE GENOMIC DNA]</scope>
</reference>
<evidence type="ECO:0000313" key="2">
    <source>
        <dbReference type="Proteomes" id="UP000223164"/>
    </source>
</evidence>
<organism evidence="1 2">
    <name type="scientific">Arthrobacter phage Galaxy</name>
    <dbReference type="NCBI Taxonomy" id="1772326"/>
    <lineage>
        <taxon>Viruses</taxon>
        <taxon>Duplodnaviria</taxon>
        <taxon>Heunggongvirae</taxon>
        <taxon>Uroviricota</taxon>
        <taxon>Caudoviricetes</taxon>
        <taxon>Galaxyvirus</taxon>
        <taxon>Galaxyvirus galaxy</taxon>
    </lineage>
</organism>